<dbReference type="InterPro" id="IPR004600">
    <property type="entry name" value="TFIIH_Tfb4/GTF2H3"/>
</dbReference>
<feature type="compositionally biased region" description="Polar residues" evidence="2">
    <location>
        <begin position="179"/>
        <end position="188"/>
    </location>
</feature>
<keyword evidence="5" id="KW-1185">Reference proteome</keyword>
<dbReference type="GO" id="GO:0000439">
    <property type="term" value="C:transcription factor TFIIH core complex"/>
    <property type="evidence" value="ECO:0007669"/>
    <property type="project" value="UniProtKB-UniRule"/>
</dbReference>
<dbReference type="GO" id="GO:0005675">
    <property type="term" value="C:transcription factor TFIIH holo complex"/>
    <property type="evidence" value="ECO:0007669"/>
    <property type="project" value="UniProtKB-UniRule"/>
</dbReference>
<dbReference type="PANTHER" id="PTHR15921:SF3">
    <property type="entry name" value="PRE-MRNA CLEAVAGE COMPLEX 2 PROTEIN PCF11"/>
    <property type="match status" value="1"/>
</dbReference>
<dbReference type="GO" id="GO:0005849">
    <property type="term" value="C:mRNA cleavage factor complex"/>
    <property type="evidence" value="ECO:0007669"/>
    <property type="project" value="TreeGrafter"/>
</dbReference>
<comment type="caution">
    <text evidence="4">The sequence shown here is derived from an EMBL/GenBank/DDBJ whole genome shotgun (WGS) entry which is preliminary data.</text>
</comment>
<dbReference type="Proteomes" id="UP001331761">
    <property type="component" value="Unassembled WGS sequence"/>
</dbReference>
<dbReference type="GO" id="GO:0006355">
    <property type="term" value="P:regulation of DNA-templated transcription"/>
    <property type="evidence" value="ECO:0007669"/>
    <property type="project" value="InterPro"/>
</dbReference>
<reference evidence="4 5" key="1">
    <citation type="submission" date="2019-10" db="EMBL/GenBank/DDBJ databases">
        <title>Assembly and Annotation for the nematode Trichostrongylus colubriformis.</title>
        <authorList>
            <person name="Martin J."/>
        </authorList>
    </citation>
    <scope>NUCLEOTIDE SEQUENCE [LARGE SCALE GENOMIC DNA]</scope>
    <source>
        <strain evidence="4">G859</strain>
        <tissue evidence="4">Whole worm</tissue>
    </source>
</reference>
<comment type="similarity">
    <text evidence="1">Belongs to the TFB4 family.</text>
</comment>
<feature type="compositionally biased region" description="Basic and acidic residues" evidence="2">
    <location>
        <begin position="191"/>
        <end position="212"/>
    </location>
</feature>
<organism evidence="4 5">
    <name type="scientific">Trichostrongylus colubriformis</name>
    <name type="common">Black scour worm</name>
    <dbReference type="NCBI Taxonomy" id="6319"/>
    <lineage>
        <taxon>Eukaryota</taxon>
        <taxon>Metazoa</taxon>
        <taxon>Ecdysozoa</taxon>
        <taxon>Nematoda</taxon>
        <taxon>Chromadorea</taxon>
        <taxon>Rhabditida</taxon>
        <taxon>Rhabditina</taxon>
        <taxon>Rhabditomorpha</taxon>
        <taxon>Strongyloidea</taxon>
        <taxon>Trichostrongylidae</taxon>
        <taxon>Trichostrongylus</taxon>
    </lineage>
</organism>
<comment type="function">
    <text evidence="1">Component of the general transcription and DNA repair factor IIH (TFIIH) core complex, which is involved in general and transcription-coupled nucleotide excision repair (NER) of damaged DNA and, when complexed to CAK, in RNA transcription by RNA polymerase II. In NER, TFIIH acts by opening DNA around the lesion to allow the excision of the damaged oligonucleotide and its replacement by a new DNA fragment. In transcription, TFIIH has an essential role in transcription initiation. When the pre-initiation complex (PIC) has been established, TFIIH is required for promoter opening and promoter escape. Phosphorylation of the C-terminal tail (CTD) of the largest subunit of RNA polymerase II by the kinase module CAK controls the initiation of transcription.</text>
</comment>
<dbReference type="Gene3D" id="1.25.40.90">
    <property type="match status" value="1"/>
</dbReference>
<comment type="subcellular location">
    <subcellularLocation>
        <location evidence="1">Nucleus</location>
    </subcellularLocation>
</comment>
<dbReference type="InterPro" id="IPR047415">
    <property type="entry name" value="Pcf11_CID"/>
</dbReference>
<protein>
    <recommendedName>
        <fullName evidence="1">General transcription factor IIH subunit 3</fullName>
    </recommendedName>
    <alternativeName>
        <fullName evidence="1">General transcription factor IIH polypeptide 3</fullName>
    </alternativeName>
</protein>
<dbReference type="GO" id="GO:0006369">
    <property type="term" value="P:termination of RNA polymerase II transcription"/>
    <property type="evidence" value="ECO:0007669"/>
    <property type="project" value="InterPro"/>
</dbReference>
<dbReference type="InterPro" id="IPR036465">
    <property type="entry name" value="vWFA_dom_sf"/>
</dbReference>
<dbReference type="Pfam" id="PF04818">
    <property type="entry name" value="CID"/>
    <property type="match status" value="1"/>
</dbReference>
<gene>
    <name evidence="4" type="ORF">GCK32_006311</name>
</gene>
<evidence type="ECO:0000313" key="4">
    <source>
        <dbReference type="EMBL" id="KAK5985871.1"/>
    </source>
</evidence>
<dbReference type="SUPFAM" id="SSF48464">
    <property type="entry name" value="ENTH/VHS domain"/>
    <property type="match status" value="1"/>
</dbReference>
<keyword evidence="1" id="KW-0863">Zinc-finger</keyword>
<evidence type="ECO:0000313" key="5">
    <source>
        <dbReference type="Proteomes" id="UP001331761"/>
    </source>
</evidence>
<dbReference type="CDD" id="cd16982">
    <property type="entry name" value="CID_Pcf11"/>
    <property type="match status" value="1"/>
</dbReference>
<feature type="region of interest" description="Disordered" evidence="2">
    <location>
        <begin position="179"/>
        <end position="212"/>
    </location>
</feature>
<comment type="subunit">
    <text evidence="1">Part of a TFIID-containing RNA polymerase II pre-initiation complex that is composed of TBP and at least GTF2A1, GTF2A2, GTF2E1, GTF2E2, GTF2F1, GTF2H2, GTF2H3, GTF2H4, GTF2H5, GTF2B, TCEA1, ERCC2, ERCC3, TAF1, TAF2, TAF3, TAF4, TAF5, TAF6, TAF7, TAF8, TAF9, TAF10, TAF11, TAF12 and TAF13. Component of the 7-subunit TFIIH core complex composed of XPB/ERCC3, XPD/ERCC2, GTF2H1, GTF2H2, GTF2H3, GTF2H4 and GTF2H5, which is active in NER. The core complex associates with the 3-subunit CDK-activating kinase (CAK) module composed of CCNH/cyclin H, CDK7 and MNAT1 to form the 10-subunit holoenzyme (holo-TFIIH) active in transcription. Interacts with RARA; the interaction requires prior phosphorylation of RARA on 'Ser-369' which then enhances interaction of RARA with CDK7.</text>
</comment>
<dbReference type="PROSITE" id="PS51391">
    <property type="entry name" value="CID"/>
    <property type="match status" value="1"/>
</dbReference>
<name>A0AAN8FTT0_TRICO</name>
<feature type="region of interest" description="Disordered" evidence="2">
    <location>
        <begin position="233"/>
        <end position="293"/>
    </location>
</feature>
<dbReference type="Gene3D" id="3.40.50.410">
    <property type="entry name" value="von Willebrand factor, type A domain"/>
    <property type="match status" value="1"/>
</dbReference>
<dbReference type="Pfam" id="PF03850">
    <property type="entry name" value="Tfb4"/>
    <property type="match status" value="1"/>
</dbReference>
<dbReference type="GO" id="GO:0006289">
    <property type="term" value="P:nucleotide-excision repair"/>
    <property type="evidence" value="ECO:0007669"/>
    <property type="project" value="UniProtKB-UniRule"/>
</dbReference>
<dbReference type="SMART" id="SM00582">
    <property type="entry name" value="RPR"/>
    <property type="match status" value="1"/>
</dbReference>
<dbReference type="EMBL" id="WIXE01001238">
    <property type="protein sequence ID" value="KAK5985871.1"/>
    <property type="molecule type" value="Genomic_DNA"/>
</dbReference>
<keyword evidence="1" id="KW-0805">Transcription regulation</keyword>
<dbReference type="PANTHER" id="PTHR15921">
    <property type="entry name" value="PRE-MRNA CLEAVAGE COMPLEX II"/>
    <property type="match status" value="1"/>
</dbReference>
<evidence type="ECO:0000259" key="3">
    <source>
        <dbReference type="PROSITE" id="PS51391"/>
    </source>
</evidence>
<feature type="domain" description="CID" evidence="3">
    <location>
        <begin position="3"/>
        <end position="132"/>
    </location>
</feature>
<evidence type="ECO:0000256" key="1">
    <source>
        <dbReference type="RuleBase" id="RU368090"/>
    </source>
</evidence>
<keyword evidence="1" id="KW-0862">Zinc</keyword>
<feature type="compositionally biased region" description="Low complexity" evidence="2">
    <location>
        <begin position="318"/>
        <end position="341"/>
    </location>
</feature>
<dbReference type="AlphaFoldDB" id="A0AAN8FTT0"/>
<keyword evidence="1" id="KW-0804">Transcription</keyword>
<dbReference type="InterPro" id="IPR006569">
    <property type="entry name" value="CID_dom"/>
</dbReference>
<feature type="region of interest" description="Disordered" evidence="2">
    <location>
        <begin position="315"/>
        <end position="354"/>
    </location>
</feature>
<sequence length="1020" mass="111374">MSSAREAAKEYKLTLDELVNNNKTQINLLTILAEDYQQHAASIVETIEKQIYTVPKAQKLPIMYVADSIMKNIPNSDYKELFAKIIVRVFVHVFLEGDEVVRAAMYRLRQTWGDIFNRSKLYQLDIKVNEIDRAWPLTALKQGAKPPVTTNPAPTVPEPAPVASSVKPIHGKVHVNPKFIQNNGQNTAGDDVPRRAKSDAPKRVRFKTEMKEPKKELIDELLDLPPVRPCERAIKTEPDEPTPPHSGVHPPKRKAGLGGGPYIDSKRKRSPPKSHDEDLRSLAAHAPKETVVKPTPILGSHAFTVQAKSSIGRAHQQLPLPGGSSPPLSSCSLPVSSTNSSQLQPTGPNLPMPPNFHVPSSIPGPGGLPMPPNYHPPVAPSTSTLPMPPNYASTAPSLPGPGGLPMPPNYVPAANALQPAAPVRGPNGFPMPPGYRPPAPGAAVLTPPTQAPSGSNAIITAEAPVKLDIPSNNRIFVDGKAHEVEYVNDIAVIERNGLPHKIFFAGTPRNVIIDGVPHLLHFGESKAVIIDGQEHILRFGAPSRELYLNNFSFKGQFGGAPIVATINGRRHEIRLAGPAPDVKINPDPAYELTAELNRIRANKSENKPEPSLDPFNLLKKLQQSGFLKKPEPAPAPAPMLCCSISVVERRSVPTAPLKEFNMRTLKIRYESVVDALHEKQQNACPHCGQRMELRGERYERHLDWHVKRNLKTFEKASTSRPWYASSKDWLKSEEEEETGVSAANGTSEAMEESVPIIAVSAREAINKTCAVCCEEFEEYCDEDDDGVWKLKDCVIVNNQAYHSACVQDASVLEEVPAQEALDHTPQISPIDQLRDTLWLMVTPCHDDYIGTSFDFLCKCTPLNVCSESIAIVCIREQDKAENDDRVGSPLAAVLSHAICNLKRADTLSINSGDATSVSTSTGRVVIVAMTVDFGTEHGPLMNLFFSAAKHGICVDVVSLVEPSPLLQQAADITGGIFLQVEQPSKLLSRMMMHLLGDSSSRSLFPQPTLKVSLCSSIFLS</sequence>
<accession>A0AAN8FTT0</accession>
<dbReference type="GO" id="GO:0000993">
    <property type="term" value="F:RNA polymerase II complex binding"/>
    <property type="evidence" value="ECO:0007669"/>
    <property type="project" value="InterPro"/>
</dbReference>
<feature type="compositionally biased region" description="Basic and acidic residues" evidence="2">
    <location>
        <begin position="273"/>
        <end position="291"/>
    </location>
</feature>
<keyword evidence="1" id="KW-0539">Nucleus</keyword>
<evidence type="ECO:0000256" key="2">
    <source>
        <dbReference type="SAM" id="MobiDB-lite"/>
    </source>
</evidence>
<keyword evidence="1" id="KW-0479">Metal-binding</keyword>
<proteinExistence type="inferred from homology"/>
<keyword evidence="1" id="KW-0234">DNA repair</keyword>
<keyword evidence="1" id="KW-0227">DNA damage</keyword>
<dbReference type="GO" id="GO:0005737">
    <property type="term" value="C:cytoplasm"/>
    <property type="evidence" value="ECO:0007669"/>
    <property type="project" value="TreeGrafter"/>
</dbReference>
<dbReference type="GO" id="GO:0008270">
    <property type="term" value="F:zinc ion binding"/>
    <property type="evidence" value="ECO:0007669"/>
    <property type="project" value="UniProtKB-KW"/>
</dbReference>
<dbReference type="InterPro" id="IPR045154">
    <property type="entry name" value="PCF11-like"/>
</dbReference>
<dbReference type="GO" id="GO:0031124">
    <property type="term" value="P:mRNA 3'-end processing"/>
    <property type="evidence" value="ECO:0007669"/>
    <property type="project" value="InterPro"/>
</dbReference>
<dbReference type="InterPro" id="IPR008942">
    <property type="entry name" value="ENTH_VHS"/>
</dbReference>
<dbReference type="GO" id="GO:0003729">
    <property type="term" value="F:mRNA binding"/>
    <property type="evidence" value="ECO:0007669"/>
    <property type="project" value="InterPro"/>
</dbReference>